<gene>
    <name evidence="1" type="ORF">NFRAN_0185</name>
</gene>
<dbReference type="KEGG" id="nfn:NFRAN_0185"/>
<reference evidence="1 2" key="1">
    <citation type="submission" date="2019-02" db="EMBL/GenBank/DDBJ databases">
        <authorList>
            <person name="Lehtovirta-Morley E L."/>
        </authorList>
    </citation>
    <scope>NUCLEOTIDE SEQUENCE [LARGE SCALE GENOMIC DNA]</scope>
    <source>
        <strain evidence="1">NFRAN1</strain>
    </source>
</reference>
<evidence type="ECO:0000313" key="1">
    <source>
        <dbReference type="EMBL" id="VFJ12506.1"/>
    </source>
</evidence>
<keyword evidence="2" id="KW-1185">Reference proteome</keyword>
<proteinExistence type="predicted"/>
<sequence>MNYKIIRNDEKNDLCLYKCLYGYSVASLILEKKYKFLTITKSIPLSSDSRM</sequence>
<protein>
    <submittedName>
        <fullName evidence="1">Uncharacterized protein</fullName>
    </submittedName>
</protein>
<dbReference type="Proteomes" id="UP000294299">
    <property type="component" value="Chromosome NFRAN"/>
</dbReference>
<name>A0A484I422_9ARCH</name>
<dbReference type="AlphaFoldDB" id="A0A484I422"/>
<dbReference type="EMBL" id="LR216287">
    <property type="protein sequence ID" value="VFJ12506.1"/>
    <property type="molecule type" value="Genomic_DNA"/>
</dbReference>
<accession>A0A484I422</accession>
<evidence type="ECO:0000313" key="2">
    <source>
        <dbReference type="Proteomes" id="UP000294299"/>
    </source>
</evidence>
<organism evidence="1 2">
    <name type="scientific">Candidatus Nitrosocosmicus franklandianus</name>
    <dbReference type="NCBI Taxonomy" id="1798806"/>
    <lineage>
        <taxon>Archaea</taxon>
        <taxon>Nitrososphaerota</taxon>
        <taxon>Nitrososphaeria</taxon>
        <taxon>Nitrososphaerales</taxon>
        <taxon>Nitrososphaeraceae</taxon>
        <taxon>Candidatus Nitrosocosmicus</taxon>
    </lineage>
</organism>